<dbReference type="Proteomes" id="UP001344817">
    <property type="component" value="Unassembled WGS sequence"/>
</dbReference>
<evidence type="ECO:0000256" key="3">
    <source>
        <dbReference type="ARBA" id="ARBA00022679"/>
    </source>
</evidence>
<evidence type="ECO:0000256" key="5">
    <source>
        <dbReference type="PROSITE-ProRule" id="PRU00418"/>
    </source>
</evidence>
<evidence type="ECO:0000313" key="7">
    <source>
        <dbReference type="Proteomes" id="UP001344817"/>
    </source>
</evidence>
<comment type="caution">
    <text evidence="6">The sequence shown here is derived from an EMBL/GenBank/DDBJ whole genome shotgun (WGS) entry which is preliminary data.</text>
</comment>
<dbReference type="RefSeq" id="WP_330500721.1">
    <property type="nucleotide sequence ID" value="NZ_JAZDWZ010000005.1"/>
</dbReference>
<sequence length="111" mass="12586">MNKEIIEQSAFEIISYAGGAKALFLEAVDYICDFEFEKAQKCIKQGQEILAQSHESHYKLITMEANDSLEKTSLLLIHAEDQFMSAENSLVLAQKLLKVMQTIEKKLNMKG</sequence>
<evidence type="ECO:0000256" key="1">
    <source>
        <dbReference type="ARBA" id="ARBA00022448"/>
    </source>
</evidence>
<dbReference type="PANTHER" id="PTHR34382:SF7">
    <property type="entry name" value="PTS SYSTEM N,N'-DIACETYLCHITOBIOSE-SPECIFIC EIIA COMPONENT"/>
    <property type="match status" value="1"/>
</dbReference>
<keyword evidence="7" id="KW-1185">Reference proteome</keyword>
<dbReference type="PANTHER" id="PTHR34382">
    <property type="entry name" value="PTS SYSTEM N,N'-DIACETYLCHITOBIOSE-SPECIFIC EIIA COMPONENT"/>
    <property type="match status" value="1"/>
</dbReference>
<keyword evidence="4" id="KW-0598">Phosphotransferase system</keyword>
<dbReference type="SUPFAM" id="SSF46973">
    <property type="entry name" value="Enzyme IIa from lactose specific PTS, IIa-lac"/>
    <property type="match status" value="1"/>
</dbReference>
<dbReference type="InterPro" id="IPR003188">
    <property type="entry name" value="PTS_IIA_lac/cel"/>
</dbReference>
<feature type="modified residue" description="Phosphohistidine; by HPr" evidence="5">
    <location>
        <position position="78"/>
    </location>
</feature>
<protein>
    <submittedName>
        <fullName evidence="6">PTS lactose/cellobiose transporter subunit IIA</fullName>
    </submittedName>
</protein>
<dbReference type="InterPro" id="IPR036542">
    <property type="entry name" value="PTS_IIA_lac/cel_sf"/>
</dbReference>
<evidence type="ECO:0000256" key="4">
    <source>
        <dbReference type="ARBA" id="ARBA00022683"/>
    </source>
</evidence>
<keyword evidence="1" id="KW-0813">Transport</keyword>
<gene>
    <name evidence="6" type="ORF">V2E24_01825</name>
</gene>
<keyword evidence="3" id="KW-0808">Transferase</keyword>
<dbReference type="Gene3D" id="1.20.58.80">
    <property type="entry name" value="Phosphotransferase system, lactose/cellobiose-type IIA subunit"/>
    <property type="match status" value="1"/>
</dbReference>
<dbReference type="PROSITE" id="PS51095">
    <property type="entry name" value="PTS_EIIA_TYPE_3"/>
    <property type="match status" value="1"/>
</dbReference>
<evidence type="ECO:0000256" key="2">
    <source>
        <dbReference type="ARBA" id="ARBA00022597"/>
    </source>
</evidence>
<reference evidence="6" key="1">
    <citation type="submission" date="2024-01" db="EMBL/GenBank/DDBJ databases">
        <title>Genome sequence of Mycoplasma ciconiae type strain DSM 25251.</title>
        <authorList>
            <person name="Spergser J."/>
        </authorList>
    </citation>
    <scope>NUCLEOTIDE SEQUENCE [LARGE SCALE GENOMIC DNA]</scope>
    <source>
        <strain evidence="6">DSM 25251</strain>
    </source>
</reference>
<dbReference type="PIRSF" id="PIRSF000699">
    <property type="entry name" value="PTS_IILac_III"/>
    <property type="match status" value="1"/>
</dbReference>
<dbReference type="EMBL" id="JAZDWZ010000005">
    <property type="protein sequence ID" value="MEE3928307.1"/>
    <property type="molecule type" value="Genomic_DNA"/>
</dbReference>
<evidence type="ECO:0000313" key="6">
    <source>
        <dbReference type="EMBL" id="MEE3928307.1"/>
    </source>
</evidence>
<organism evidence="6 7">
    <name type="scientific">Mycoplasmopsis ciconiae</name>
    <dbReference type="NCBI Taxonomy" id="561067"/>
    <lineage>
        <taxon>Bacteria</taxon>
        <taxon>Bacillati</taxon>
        <taxon>Mycoplasmatota</taxon>
        <taxon>Mycoplasmoidales</taxon>
        <taxon>Metamycoplasmataceae</taxon>
        <taxon>Mycoplasmopsis</taxon>
    </lineage>
</organism>
<name>A0ABU7ML95_9BACT</name>
<dbReference type="Pfam" id="PF02255">
    <property type="entry name" value="PTS_IIA"/>
    <property type="match status" value="1"/>
</dbReference>
<proteinExistence type="predicted"/>
<accession>A0ABU7ML95</accession>
<keyword evidence="2" id="KW-0762">Sugar transport</keyword>